<dbReference type="InterPro" id="IPR009030">
    <property type="entry name" value="Growth_fac_rcpt_cys_sf"/>
</dbReference>
<dbReference type="InterPro" id="IPR023415">
    <property type="entry name" value="LDLR_class-A_CS"/>
</dbReference>
<dbReference type="CDD" id="cd00112">
    <property type="entry name" value="LDLa"/>
    <property type="match status" value="3"/>
</dbReference>
<keyword evidence="11" id="KW-0449">Lipoprotein</keyword>
<dbReference type="GO" id="GO:0016324">
    <property type="term" value="C:apical plasma membrane"/>
    <property type="evidence" value="ECO:0007669"/>
    <property type="project" value="TreeGrafter"/>
</dbReference>
<evidence type="ECO:0000256" key="6">
    <source>
        <dbReference type="ARBA" id="ARBA00023157"/>
    </source>
</evidence>
<dbReference type="EMBL" id="JACEEZ010018456">
    <property type="protein sequence ID" value="KAG0716886.1"/>
    <property type="molecule type" value="Genomic_DNA"/>
</dbReference>
<dbReference type="PROSITE" id="PS50068">
    <property type="entry name" value="LDLRA_2"/>
    <property type="match status" value="5"/>
</dbReference>
<dbReference type="SMART" id="SM00192">
    <property type="entry name" value="LDLa"/>
    <property type="match status" value="5"/>
</dbReference>
<keyword evidence="4" id="KW-1133">Transmembrane helix</keyword>
<dbReference type="InterPro" id="IPR051221">
    <property type="entry name" value="LDLR-related"/>
</dbReference>
<dbReference type="PRINTS" id="PR00261">
    <property type="entry name" value="LDLRECEPTOR"/>
</dbReference>
<dbReference type="AlphaFoldDB" id="A0A8J4Y411"/>
<evidence type="ECO:0000256" key="1">
    <source>
        <dbReference type="ARBA" id="ARBA00004167"/>
    </source>
</evidence>
<dbReference type="PANTHER" id="PTHR22722:SF14">
    <property type="entry name" value="MEGALIN, ISOFORM A"/>
    <property type="match status" value="1"/>
</dbReference>
<dbReference type="GO" id="GO:0043235">
    <property type="term" value="C:receptor complex"/>
    <property type="evidence" value="ECO:0007669"/>
    <property type="project" value="TreeGrafter"/>
</dbReference>
<comment type="caution">
    <text evidence="9">Lacks conserved residue(s) required for the propagation of feature annotation.</text>
</comment>
<name>A0A8J4Y411_CHIOP</name>
<keyword evidence="8" id="KW-0325">Glycoprotein</keyword>
<dbReference type="SUPFAM" id="SSF57184">
    <property type="entry name" value="Growth factor receptor domain"/>
    <property type="match status" value="1"/>
</dbReference>
<keyword evidence="2" id="KW-0812">Transmembrane</keyword>
<dbReference type="InterPro" id="IPR000742">
    <property type="entry name" value="EGF"/>
</dbReference>
<gene>
    <name evidence="11" type="primary">Lrp2_4</name>
    <name evidence="11" type="ORF">GWK47_008581</name>
</gene>
<keyword evidence="6 9" id="KW-1015">Disulfide bond</keyword>
<evidence type="ECO:0000256" key="9">
    <source>
        <dbReference type="PROSITE-ProRule" id="PRU00124"/>
    </source>
</evidence>
<dbReference type="InterPro" id="IPR036055">
    <property type="entry name" value="LDL_receptor-like_sf"/>
</dbReference>
<dbReference type="Gene3D" id="2.10.25.10">
    <property type="entry name" value="Laminin"/>
    <property type="match status" value="2"/>
</dbReference>
<evidence type="ECO:0000256" key="8">
    <source>
        <dbReference type="ARBA" id="ARBA00023180"/>
    </source>
</evidence>
<feature type="disulfide bond" evidence="9">
    <location>
        <begin position="158"/>
        <end position="173"/>
    </location>
</feature>
<evidence type="ECO:0000256" key="2">
    <source>
        <dbReference type="ARBA" id="ARBA00022692"/>
    </source>
</evidence>
<accession>A0A8J4Y411</accession>
<feature type="disulfide bond" evidence="9">
    <location>
        <begin position="37"/>
        <end position="55"/>
    </location>
</feature>
<dbReference type="SMART" id="SM00181">
    <property type="entry name" value="EGF"/>
    <property type="match status" value="2"/>
</dbReference>
<evidence type="ECO:0000313" key="12">
    <source>
        <dbReference type="Proteomes" id="UP000770661"/>
    </source>
</evidence>
<feature type="domain" description="EGF-like" evidence="10">
    <location>
        <begin position="299"/>
        <end position="335"/>
    </location>
</feature>
<dbReference type="InterPro" id="IPR002172">
    <property type="entry name" value="LDrepeatLR_classA_rpt"/>
</dbReference>
<organism evidence="11 12">
    <name type="scientific">Chionoecetes opilio</name>
    <name type="common">Atlantic snow crab</name>
    <name type="synonym">Cancer opilio</name>
    <dbReference type="NCBI Taxonomy" id="41210"/>
    <lineage>
        <taxon>Eukaryota</taxon>
        <taxon>Metazoa</taxon>
        <taxon>Ecdysozoa</taxon>
        <taxon>Arthropoda</taxon>
        <taxon>Crustacea</taxon>
        <taxon>Multicrustacea</taxon>
        <taxon>Malacostraca</taxon>
        <taxon>Eumalacostraca</taxon>
        <taxon>Eucarida</taxon>
        <taxon>Decapoda</taxon>
        <taxon>Pleocyemata</taxon>
        <taxon>Brachyura</taxon>
        <taxon>Eubrachyura</taxon>
        <taxon>Majoidea</taxon>
        <taxon>Majidae</taxon>
        <taxon>Chionoecetes</taxon>
    </lineage>
</organism>
<dbReference type="Pfam" id="PF00057">
    <property type="entry name" value="Ldl_recept_a"/>
    <property type="match status" value="4"/>
</dbReference>
<dbReference type="Gene3D" id="4.10.400.10">
    <property type="entry name" value="Low-density Lipoprotein Receptor"/>
    <property type="match status" value="5"/>
</dbReference>
<dbReference type="SUPFAM" id="SSF57424">
    <property type="entry name" value="LDL receptor-like module"/>
    <property type="match status" value="5"/>
</dbReference>
<evidence type="ECO:0000256" key="4">
    <source>
        <dbReference type="ARBA" id="ARBA00022989"/>
    </source>
</evidence>
<evidence type="ECO:0000259" key="10">
    <source>
        <dbReference type="SMART" id="SM00181"/>
    </source>
</evidence>
<evidence type="ECO:0000256" key="3">
    <source>
        <dbReference type="ARBA" id="ARBA00022737"/>
    </source>
</evidence>
<sequence>MPTNIQFFIAKERSGREGVNLIHSTDYPECDVMDFKCDNKRCIPTLYVCDGDNDCRDKSDEKFCQQICANTSSETGTPISPLCANNCPNITNSSLCEGTEGCVTCKGFNTCLAVYQMCDSMLDCPDGSDEMDCEEKTCSGEEFMCLRTRECIPKQLKCDGNADCMDSTDEVSCENITCSHSEWKCGVKKQCIPESWKCDGESDCQDGTDEHNCHNTTIKCPLPGYICDNFTRCVQPDTLCDGHPHCKDGSDEGGRCGQSDCLVLECEKNCTQGPGGPVCTCPKGQSLLSDGRMCSHLHPCDQWGTCSQGCMPTRHMYKCTCVDGYQIEPDHFTCKSTGINISSCVVYRTIFCFYG</sequence>
<feature type="disulfide bond" evidence="9">
    <location>
        <begin position="118"/>
        <end position="133"/>
    </location>
</feature>
<keyword evidence="7 11" id="KW-0675">Receptor</keyword>
<feature type="disulfide bond" evidence="9">
    <location>
        <begin position="30"/>
        <end position="42"/>
    </location>
</feature>
<keyword evidence="12" id="KW-1185">Reference proteome</keyword>
<keyword evidence="3" id="KW-0677">Repeat</keyword>
<comment type="subcellular location">
    <subcellularLocation>
        <location evidence="1">Membrane</location>
        <topology evidence="1">Single-pass membrane protein</topology>
    </subcellularLocation>
</comment>
<evidence type="ECO:0000256" key="7">
    <source>
        <dbReference type="ARBA" id="ARBA00023170"/>
    </source>
</evidence>
<evidence type="ECO:0000256" key="5">
    <source>
        <dbReference type="ARBA" id="ARBA00023136"/>
    </source>
</evidence>
<keyword evidence="5" id="KW-0472">Membrane</keyword>
<dbReference type="GO" id="GO:0042562">
    <property type="term" value="F:hormone binding"/>
    <property type="evidence" value="ECO:0007669"/>
    <property type="project" value="TreeGrafter"/>
</dbReference>
<comment type="caution">
    <text evidence="11">The sequence shown here is derived from an EMBL/GenBank/DDBJ whole genome shotgun (WGS) entry which is preliminary data.</text>
</comment>
<protein>
    <submittedName>
        <fullName evidence="11">Low-density lipoprotein receptor-related protein 2</fullName>
    </submittedName>
</protein>
<feature type="disulfide bond" evidence="9">
    <location>
        <begin position="198"/>
        <end position="213"/>
    </location>
</feature>
<dbReference type="Proteomes" id="UP000770661">
    <property type="component" value="Unassembled WGS sequence"/>
</dbReference>
<proteinExistence type="predicted"/>
<dbReference type="PROSITE" id="PS01209">
    <property type="entry name" value="LDLRA_1"/>
    <property type="match status" value="2"/>
</dbReference>
<dbReference type="PANTHER" id="PTHR22722">
    <property type="entry name" value="LOW-DENSITY LIPOPROTEIN RECEPTOR-RELATED PROTEIN 2-RELATED"/>
    <property type="match status" value="1"/>
</dbReference>
<dbReference type="OrthoDB" id="10005216at2759"/>
<evidence type="ECO:0000313" key="11">
    <source>
        <dbReference type="EMBL" id="KAG0716886.1"/>
    </source>
</evidence>
<feature type="domain" description="EGF-like" evidence="10">
    <location>
        <begin position="260"/>
        <end position="295"/>
    </location>
</feature>
<reference evidence="11" key="1">
    <citation type="submission" date="2020-07" db="EMBL/GenBank/DDBJ databases">
        <title>The High-quality genome of the commercially important snow crab, Chionoecetes opilio.</title>
        <authorList>
            <person name="Jeong J.-H."/>
            <person name="Ryu S."/>
        </authorList>
    </citation>
    <scope>NUCLEOTIDE SEQUENCE</scope>
    <source>
        <strain evidence="11">MADBK_172401_WGS</strain>
        <tissue evidence="11">Digestive gland</tissue>
    </source>
</reference>
<dbReference type="GO" id="GO:0006898">
    <property type="term" value="P:receptor-mediated endocytosis"/>
    <property type="evidence" value="ECO:0007669"/>
    <property type="project" value="TreeGrafter"/>
</dbReference>
<feature type="disulfide bond" evidence="9">
    <location>
        <begin position="49"/>
        <end position="64"/>
    </location>
</feature>